<evidence type="ECO:0000256" key="12">
    <source>
        <dbReference type="ARBA" id="ARBA00023027"/>
    </source>
</evidence>
<evidence type="ECO:0000256" key="4">
    <source>
        <dbReference type="ARBA" id="ARBA00022448"/>
    </source>
</evidence>
<dbReference type="CDD" id="cd00730">
    <property type="entry name" value="rubredoxin"/>
    <property type="match status" value="1"/>
</dbReference>
<dbReference type="PANTHER" id="PTHR43429">
    <property type="entry name" value="PYRIDINE NUCLEOTIDE-DISULFIDE OXIDOREDUCTASE DOMAIN-CONTAINING"/>
    <property type="match status" value="1"/>
</dbReference>
<evidence type="ECO:0000256" key="10">
    <source>
        <dbReference type="ARBA" id="ARBA00023002"/>
    </source>
</evidence>
<keyword evidence="9" id="KW-0249">Electron transport</keyword>
<comment type="cofactor">
    <cofactor evidence="1">
        <name>FAD</name>
        <dbReference type="ChEBI" id="CHEBI:57692"/>
    </cofactor>
</comment>
<dbReference type="RefSeq" id="WP_379912770.1">
    <property type="nucleotide sequence ID" value="NZ_JBHSWE010000001.1"/>
</dbReference>
<dbReference type="PRINTS" id="PR00411">
    <property type="entry name" value="PNDRDTASEI"/>
</dbReference>
<dbReference type="PRINTS" id="PR00163">
    <property type="entry name" value="RUBREDOXIN"/>
</dbReference>
<organism evidence="15 16">
    <name type="scientific">Marinobacterium aestuariivivens</name>
    <dbReference type="NCBI Taxonomy" id="1698799"/>
    <lineage>
        <taxon>Bacteria</taxon>
        <taxon>Pseudomonadati</taxon>
        <taxon>Pseudomonadota</taxon>
        <taxon>Gammaproteobacteria</taxon>
        <taxon>Oceanospirillales</taxon>
        <taxon>Oceanospirillaceae</taxon>
        <taxon>Marinobacterium</taxon>
    </lineage>
</organism>
<dbReference type="Gene3D" id="3.30.390.120">
    <property type="match status" value="1"/>
</dbReference>
<proteinExistence type="inferred from homology"/>
<dbReference type="InterPro" id="IPR041364">
    <property type="entry name" value="Rbx-bd"/>
</dbReference>
<evidence type="ECO:0000256" key="2">
    <source>
        <dbReference type="ARBA" id="ARBA00004496"/>
    </source>
</evidence>
<keyword evidence="5" id="KW-0963">Cytoplasm</keyword>
<evidence type="ECO:0000256" key="7">
    <source>
        <dbReference type="ARBA" id="ARBA00022723"/>
    </source>
</evidence>
<feature type="region of interest" description="Disordered" evidence="13">
    <location>
        <begin position="488"/>
        <end position="508"/>
    </location>
</feature>
<dbReference type="Gene3D" id="2.20.28.10">
    <property type="match status" value="1"/>
</dbReference>
<dbReference type="InterPro" id="IPR024934">
    <property type="entry name" value="Rubredoxin-like_dom"/>
</dbReference>
<gene>
    <name evidence="15" type="ORF">ACFQDL_30650</name>
</gene>
<dbReference type="InterPro" id="IPR023753">
    <property type="entry name" value="FAD/NAD-binding_dom"/>
</dbReference>
<keyword evidence="12" id="KW-0520">NAD</keyword>
<keyword evidence="16" id="KW-1185">Reference proteome</keyword>
<dbReference type="SUPFAM" id="SSF57802">
    <property type="entry name" value="Rubredoxin-like"/>
    <property type="match status" value="1"/>
</dbReference>
<comment type="subcellular location">
    <subcellularLocation>
        <location evidence="2">Cytoplasm</location>
    </subcellularLocation>
</comment>
<dbReference type="Pfam" id="PF00301">
    <property type="entry name" value="Rubredoxin"/>
    <property type="match status" value="1"/>
</dbReference>
<dbReference type="PRINTS" id="PR00368">
    <property type="entry name" value="FADPNR"/>
</dbReference>
<dbReference type="PROSITE" id="PS50903">
    <property type="entry name" value="RUBREDOXIN_LIKE"/>
    <property type="match status" value="1"/>
</dbReference>
<evidence type="ECO:0000256" key="9">
    <source>
        <dbReference type="ARBA" id="ARBA00022982"/>
    </source>
</evidence>
<keyword evidence="10" id="KW-0560">Oxidoreductase</keyword>
<name>A0ABW2A9C4_9GAMM</name>
<dbReference type="Proteomes" id="UP001596422">
    <property type="component" value="Unassembled WGS sequence"/>
</dbReference>
<dbReference type="InterPro" id="IPR024935">
    <property type="entry name" value="Rubredoxin_dom"/>
</dbReference>
<evidence type="ECO:0000256" key="8">
    <source>
        <dbReference type="ARBA" id="ARBA00022827"/>
    </source>
</evidence>
<evidence type="ECO:0000313" key="15">
    <source>
        <dbReference type="EMBL" id="MFC6673964.1"/>
    </source>
</evidence>
<dbReference type="InterPro" id="IPR050260">
    <property type="entry name" value="FAD-bd_OxRdtase"/>
</dbReference>
<dbReference type="Gene3D" id="3.50.50.60">
    <property type="entry name" value="FAD/NAD(P)-binding domain"/>
    <property type="match status" value="2"/>
</dbReference>
<evidence type="ECO:0000256" key="13">
    <source>
        <dbReference type="SAM" id="MobiDB-lite"/>
    </source>
</evidence>
<evidence type="ECO:0000313" key="16">
    <source>
        <dbReference type="Proteomes" id="UP001596422"/>
    </source>
</evidence>
<reference evidence="16" key="1">
    <citation type="journal article" date="2019" name="Int. J. Syst. Evol. Microbiol.">
        <title>The Global Catalogue of Microorganisms (GCM) 10K type strain sequencing project: providing services to taxonomists for standard genome sequencing and annotation.</title>
        <authorList>
            <consortium name="The Broad Institute Genomics Platform"/>
            <consortium name="The Broad Institute Genome Sequencing Center for Infectious Disease"/>
            <person name="Wu L."/>
            <person name="Ma J."/>
        </authorList>
    </citation>
    <scope>NUCLEOTIDE SEQUENCE [LARGE SCALE GENOMIC DNA]</scope>
    <source>
        <strain evidence="16">NBRC 111756</strain>
    </source>
</reference>
<comment type="caution">
    <text evidence="15">The sequence shown here is derived from an EMBL/GenBank/DDBJ whole genome shotgun (WGS) entry which is preliminary data.</text>
</comment>
<evidence type="ECO:0000256" key="11">
    <source>
        <dbReference type="ARBA" id="ARBA00023004"/>
    </source>
</evidence>
<evidence type="ECO:0000256" key="5">
    <source>
        <dbReference type="ARBA" id="ARBA00022490"/>
    </source>
</evidence>
<dbReference type="Pfam" id="PF07992">
    <property type="entry name" value="Pyr_redox_2"/>
    <property type="match status" value="1"/>
</dbReference>
<dbReference type="InterPro" id="IPR036188">
    <property type="entry name" value="FAD/NAD-bd_sf"/>
</dbReference>
<keyword evidence="7" id="KW-0479">Metal-binding</keyword>
<dbReference type="Pfam" id="PF18113">
    <property type="entry name" value="Rbx_binding"/>
    <property type="match status" value="1"/>
</dbReference>
<accession>A0ABW2A9C4</accession>
<sequence length="508" mass="54571">MKKWLCIICGLIYDEAKGWPSDGIAPGTRWEDVPDDWMCPDCNVGKADFEMIEISADVKPADAVAAVVPSNEPPIVIIGSGYAGYGMAEALRQRSPEKPILVFTADDGHHYSKPALSNALARGKSANELVSETPLQIEARLGIRIYSRCRVRSIDPKNKILETDAGQLVYGKLVLALGAEPVRLPFEGSGARDVISVNDLQDYRLMRDHLEDCKRVTIIGNGLIGCEFANDLSASGYGVDVVGLTGWAMDRLMPQAIGEQLQQKLSEQGVSWYLENTVERIERDGDGYRLQLRDGTELETDLVISAVGLRPRTALAEATGIEVRRGIVINGGLRTSAPDIFAIGDCAEINGQLLPYLAPINHGMRALADTLLGRPTMAQYPPMPVIVKTPALPLTLLAPAPGVEGGWRIETEEGGSRALFVDTAGNLQGFVLAGDLGASASTGSTAAASRWNSRSPDTSRLVVVPRAVLIAVRLIKSLARPVRASLCARHGRTPGGASPPVSWPQRTK</sequence>
<protein>
    <submittedName>
        <fullName evidence="15">FAD-dependent oxidoreductase</fullName>
    </submittedName>
</protein>
<evidence type="ECO:0000256" key="1">
    <source>
        <dbReference type="ARBA" id="ARBA00001974"/>
    </source>
</evidence>
<keyword evidence="11" id="KW-0408">Iron</keyword>
<evidence type="ECO:0000259" key="14">
    <source>
        <dbReference type="PROSITE" id="PS50903"/>
    </source>
</evidence>
<dbReference type="EMBL" id="JBHSWE010000001">
    <property type="protein sequence ID" value="MFC6673964.1"/>
    <property type="molecule type" value="Genomic_DNA"/>
</dbReference>
<dbReference type="SUPFAM" id="SSF51905">
    <property type="entry name" value="FAD/NAD(P)-binding domain"/>
    <property type="match status" value="1"/>
</dbReference>
<keyword evidence="6" id="KW-0285">Flavoprotein</keyword>
<comment type="similarity">
    <text evidence="3">Belongs to the FAD-dependent oxidoreductase family.</text>
</comment>
<dbReference type="PANTHER" id="PTHR43429:SF3">
    <property type="entry name" value="NITRITE REDUCTASE [NAD(P)H]"/>
    <property type="match status" value="1"/>
</dbReference>
<evidence type="ECO:0000256" key="3">
    <source>
        <dbReference type="ARBA" id="ARBA00006442"/>
    </source>
</evidence>
<feature type="domain" description="Rubredoxin-like" evidence="14">
    <location>
        <begin position="1"/>
        <end position="52"/>
    </location>
</feature>
<keyword evidence="4" id="KW-0813">Transport</keyword>
<keyword evidence="8" id="KW-0274">FAD</keyword>
<evidence type="ECO:0000256" key="6">
    <source>
        <dbReference type="ARBA" id="ARBA00022630"/>
    </source>
</evidence>